<dbReference type="RefSeq" id="WP_207336859.1">
    <property type="nucleotide sequence ID" value="NZ_JAFMYU010000015.1"/>
</dbReference>
<dbReference type="Gene3D" id="2.40.160.180">
    <property type="entry name" value="Carbohydrate-selective porin OprB"/>
    <property type="match status" value="1"/>
</dbReference>
<evidence type="ECO:0000256" key="1">
    <source>
        <dbReference type="ARBA" id="ARBA00008769"/>
    </source>
</evidence>
<keyword evidence="4" id="KW-1185">Reference proteome</keyword>
<dbReference type="Proteomes" id="UP000664795">
    <property type="component" value="Unassembled WGS sequence"/>
</dbReference>
<accession>A0A939GAQ2</accession>
<dbReference type="EMBL" id="JAFMYU010000015">
    <property type="protein sequence ID" value="MBO0932898.1"/>
    <property type="molecule type" value="Genomic_DNA"/>
</dbReference>
<dbReference type="GO" id="GO:0015288">
    <property type="term" value="F:porin activity"/>
    <property type="evidence" value="ECO:0007669"/>
    <property type="project" value="InterPro"/>
</dbReference>
<organism evidence="3 4">
    <name type="scientific">Fibrella aquatilis</name>
    <dbReference type="NCBI Taxonomy" id="2817059"/>
    <lineage>
        <taxon>Bacteria</taxon>
        <taxon>Pseudomonadati</taxon>
        <taxon>Bacteroidota</taxon>
        <taxon>Cytophagia</taxon>
        <taxon>Cytophagales</taxon>
        <taxon>Spirosomataceae</taxon>
        <taxon>Fibrella</taxon>
    </lineage>
</organism>
<dbReference type="GO" id="GO:0008643">
    <property type="term" value="P:carbohydrate transport"/>
    <property type="evidence" value="ECO:0007669"/>
    <property type="project" value="InterPro"/>
</dbReference>
<evidence type="ECO:0000313" key="4">
    <source>
        <dbReference type="Proteomes" id="UP000664795"/>
    </source>
</evidence>
<sequence>MIVSIARASRAFLLISTLLLLLVLPSAAQKDNNNNYLDSSKNWSLHYQFTTIVQGHTGFQGAGYSGRNTLSDLPDTTLSVTTTLFIGRKLWNGGSLFLNPEIAGGRGVGRRDPTDPYNETLYNPAVGIAGFPNGETFRIGSSKPGLYVARLYVEQVFALPDAQPENIDSEANKVNQQRPDSRVVITAGKFSIADIFDNNAFSHDPRTQFMNWSLMSYGAWDYPANTRGYTWGLAVEYVRPAYELRVAYNLMPKTANGNVLDWNIAQSGGLTVELESRYRLLKRPGTVRFLAFRNVTKAPTYTDAIQKLVDGDNDPQRPYISNGERYGGVKYGFGLSLEQPLAQNSGLFARASWNDGKTATWAFTEIDQSVSAGAFIAGSRWGRPEDAVGVAGVINGLSTTHAAFLNAGGIGFMLGDGKLPNYRPEHILEVFYKARVTRTLFITGDYQFVANPGYNGDRGPVNLFGIRTHVEF</sequence>
<evidence type="ECO:0000313" key="3">
    <source>
        <dbReference type="EMBL" id="MBO0932898.1"/>
    </source>
</evidence>
<dbReference type="InterPro" id="IPR007049">
    <property type="entry name" value="Carb-sel_porin_OprB"/>
</dbReference>
<keyword evidence="2" id="KW-0732">Signal</keyword>
<name>A0A939GAQ2_9BACT</name>
<comment type="caution">
    <text evidence="3">The sequence shown here is derived from an EMBL/GenBank/DDBJ whole genome shotgun (WGS) entry which is preliminary data.</text>
</comment>
<gene>
    <name evidence="3" type="ORF">J2I48_17950</name>
</gene>
<dbReference type="Pfam" id="PF04966">
    <property type="entry name" value="OprB"/>
    <property type="match status" value="1"/>
</dbReference>
<comment type="similarity">
    <text evidence="1 2">Belongs to the OprB family.</text>
</comment>
<dbReference type="AlphaFoldDB" id="A0A939GAQ2"/>
<dbReference type="InterPro" id="IPR038673">
    <property type="entry name" value="OprB_sf"/>
</dbReference>
<evidence type="ECO:0000256" key="2">
    <source>
        <dbReference type="RuleBase" id="RU363072"/>
    </source>
</evidence>
<proteinExistence type="inferred from homology"/>
<protein>
    <submittedName>
        <fullName evidence="3">Carbohydrate porin</fullName>
    </submittedName>
</protein>
<feature type="signal peptide" evidence="2">
    <location>
        <begin position="1"/>
        <end position="28"/>
    </location>
</feature>
<feature type="chain" id="PRO_5038157621" evidence="2">
    <location>
        <begin position="29"/>
        <end position="472"/>
    </location>
</feature>
<reference evidence="3 4" key="1">
    <citation type="submission" date="2021-03" db="EMBL/GenBank/DDBJ databases">
        <title>Fibrella sp. HMF5036 genome sequencing and assembly.</title>
        <authorList>
            <person name="Kang H."/>
            <person name="Kim H."/>
            <person name="Bae S."/>
            <person name="Joh K."/>
        </authorList>
    </citation>
    <scope>NUCLEOTIDE SEQUENCE [LARGE SCALE GENOMIC DNA]</scope>
    <source>
        <strain evidence="3 4">HMF5036</strain>
    </source>
</reference>
<dbReference type="GO" id="GO:0016020">
    <property type="term" value="C:membrane"/>
    <property type="evidence" value="ECO:0007669"/>
    <property type="project" value="InterPro"/>
</dbReference>